<gene>
    <name evidence="1" type="ORF">Ga0074812_1408</name>
</gene>
<sequence length="31" mass="3286">MRAISPSQRADGFTVRAKVARSTAISPKVIA</sequence>
<dbReference type="Proteomes" id="UP000198802">
    <property type="component" value="Unassembled WGS sequence"/>
</dbReference>
<accession>A0A0S4QXT1</accession>
<protein>
    <submittedName>
        <fullName evidence="1">Uncharacterized protein</fullName>
    </submittedName>
</protein>
<name>A0A0S4QXT1_9ACTN</name>
<proteinExistence type="predicted"/>
<organism evidence="1 2">
    <name type="scientific">Parafrankia irregularis</name>
    <dbReference type="NCBI Taxonomy" id="795642"/>
    <lineage>
        <taxon>Bacteria</taxon>
        <taxon>Bacillati</taxon>
        <taxon>Actinomycetota</taxon>
        <taxon>Actinomycetes</taxon>
        <taxon>Frankiales</taxon>
        <taxon>Frankiaceae</taxon>
        <taxon>Parafrankia</taxon>
    </lineage>
</organism>
<dbReference type="AlphaFoldDB" id="A0A0S4QXT1"/>
<evidence type="ECO:0000313" key="2">
    <source>
        <dbReference type="Proteomes" id="UP000198802"/>
    </source>
</evidence>
<keyword evidence="2" id="KW-1185">Reference proteome</keyword>
<evidence type="ECO:0000313" key="1">
    <source>
        <dbReference type="EMBL" id="CUU60432.1"/>
    </source>
</evidence>
<dbReference type="EMBL" id="FAOZ01000040">
    <property type="protein sequence ID" value="CUU60432.1"/>
    <property type="molecule type" value="Genomic_DNA"/>
</dbReference>
<reference evidence="2" key="1">
    <citation type="submission" date="2015-11" db="EMBL/GenBank/DDBJ databases">
        <authorList>
            <person name="Varghese N."/>
        </authorList>
    </citation>
    <scope>NUCLEOTIDE SEQUENCE [LARGE SCALE GENOMIC DNA]</scope>
    <source>
        <strain evidence="2">DSM 45899</strain>
    </source>
</reference>